<feature type="region of interest" description="Disordered" evidence="1">
    <location>
        <begin position="173"/>
        <end position="224"/>
    </location>
</feature>
<reference evidence="2 3" key="1">
    <citation type="submission" date="2018-06" db="EMBL/GenBank/DDBJ databases">
        <title>Whole genome sequencing of Candida tropicalis (genome annotated by CSBL at Korea University).</title>
        <authorList>
            <person name="Ahn J."/>
        </authorList>
    </citation>
    <scope>NUCLEOTIDE SEQUENCE [LARGE SCALE GENOMIC DNA]</scope>
    <source>
        <strain evidence="2 3">ATCC 20962</strain>
    </source>
</reference>
<gene>
    <name evidence="2" type="primary">LOT5_0</name>
    <name evidence="2" type="ORF">Cantr_04930</name>
</gene>
<dbReference type="STRING" id="5486.A0A367XRY8"/>
<dbReference type="EMBL" id="QLNQ01000029">
    <property type="protein sequence ID" value="RCK56393.1"/>
    <property type="molecule type" value="Genomic_DNA"/>
</dbReference>
<accession>A0A367XRY8</accession>
<keyword evidence="3" id="KW-1185">Reference proteome</keyword>
<evidence type="ECO:0000313" key="2">
    <source>
        <dbReference type="EMBL" id="RCK56393.1"/>
    </source>
</evidence>
<name>A0A367XRY8_9ASCO</name>
<evidence type="ECO:0000256" key="1">
    <source>
        <dbReference type="SAM" id="MobiDB-lite"/>
    </source>
</evidence>
<protein>
    <submittedName>
        <fullName evidence="2">Protein LOT5</fullName>
    </submittedName>
</protein>
<feature type="region of interest" description="Disordered" evidence="1">
    <location>
        <begin position="236"/>
        <end position="262"/>
    </location>
</feature>
<evidence type="ECO:0000313" key="3">
    <source>
        <dbReference type="Proteomes" id="UP000253472"/>
    </source>
</evidence>
<dbReference type="Proteomes" id="UP000253472">
    <property type="component" value="Unassembled WGS sequence"/>
</dbReference>
<dbReference type="OrthoDB" id="19714at2759"/>
<feature type="compositionally biased region" description="Acidic residues" evidence="1">
    <location>
        <begin position="196"/>
        <end position="211"/>
    </location>
</feature>
<proteinExistence type="predicted"/>
<dbReference type="InterPro" id="IPR011993">
    <property type="entry name" value="PH-like_dom_sf"/>
</dbReference>
<dbReference type="AlphaFoldDB" id="A0A367XRY8"/>
<dbReference type="Gene3D" id="2.30.29.30">
    <property type="entry name" value="Pleckstrin-homology domain (PH domain)/Phosphotyrosine-binding domain (PTB)"/>
    <property type="match status" value="1"/>
</dbReference>
<sequence>MSQPVRLIQEPPNIENTIPYTVYQSSSPKSSFIEEDKLVIYGGCNNFSISSDVPLPNLNTSSVSVFVLNCSVIFWFNENHVGVEITYPSIIFHGLNLDFIYLNIEDNGLIGNYVTVRTNPETHSHTNPLFNNLSSALQDIYNAISTVADMHADDEDEEEDVASSYNDLPRLDLSQATLGDPDSVTPRAIPNTGQADDLDDDDMADDDDADTEGGHGDGKYGAGMHVDVGYASIAGTKTRRESDGFLEQQGSASYKNKRNRLA</sequence>
<organism evidence="2 3">
    <name type="scientific">Candida viswanathii</name>
    <dbReference type="NCBI Taxonomy" id="5486"/>
    <lineage>
        <taxon>Eukaryota</taxon>
        <taxon>Fungi</taxon>
        <taxon>Dikarya</taxon>
        <taxon>Ascomycota</taxon>
        <taxon>Saccharomycotina</taxon>
        <taxon>Pichiomycetes</taxon>
        <taxon>Debaryomycetaceae</taxon>
        <taxon>Candida/Lodderomyces clade</taxon>
        <taxon>Candida</taxon>
    </lineage>
</organism>
<comment type="caution">
    <text evidence="2">The sequence shown here is derived from an EMBL/GenBank/DDBJ whole genome shotgun (WGS) entry which is preliminary data.</text>
</comment>